<sequence length="134" mass="14594">MICILVLHTTKTKMKAKQPKHPKGRRKKSIKDKAQEAANQAFVSLCMSMVDPITTNTLPPGQPPEQMLCFNCENRSPDCGCHAMFAVNSVSLEPFDTGMPPIETVLDGQDANTCSQSGSDISAEEWLVAADLLD</sequence>
<accession>A0A7R9ZLH3</accession>
<dbReference type="EMBL" id="HBEF01009548">
    <property type="protein sequence ID" value="CAD8333912.1"/>
    <property type="molecule type" value="Transcribed_RNA"/>
</dbReference>
<evidence type="ECO:0000313" key="1">
    <source>
        <dbReference type="EMBL" id="CAD8333912.1"/>
    </source>
</evidence>
<reference evidence="1" key="1">
    <citation type="submission" date="2021-01" db="EMBL/GenBank/DDBJ databases">
        <authorList>
            <person name="Corre E."/>
            <person name="Pelletier E."/>
            <person name="Niang G."/>
            <person name="Scheremetjew M."/>
            <person name="Finn R."/>
            <person name="Kale V."/>
            <person name="Holt S."/>
            <person name="Cochrane G."/>
            <person name="Meng A."/>
            <person name="Brown T."/>
            <person name="Cohen L."/>
        </authorList>
    </citation>
    <scope>NUCLEOTIDE SEQUENCE</scope>
    <source>
        <strain evidence="1">CCMP3328</strain>
    </source>
</reference>
<organism evidence="1">
    <name type="scientific">Craspedostauros australis</name>
    <dbReference type="NCBI Taxonomy" id="1486917"/>
    <lineage>
        <taxon>Eukaryota</taxon>
        <taxon>Sar</taxon>
        <taxon>Stramenopiles</taxon>
        <taxon>Ochrophyta</taxon>
        <taxon>Bacillariophyta</taxon>
        <taxon>Bacillariophyceae</taxon>
        <taxon>Bacillariophycidae</taxon>
        <taxon>Naviculales</taxon>
        <taxon>Naviculaceae</taxon>
        <taxon>Craspedostauros</taxon>
    </lineage>
</organism>
<gene>
    <name evidence="1" type="ORF">CAUS1442_LOCUS6017</name>
</gene>
<dbReference type="AlphaFoldDB" id="A0A7R9ZLH3"/>
<name>A0A7R9ZLH3_9STRA</name>
<proteinExistence type="predicted"/>
<protein>
    <submittedName>
        <fullName evidence="1">Uncharacterized protein</fullName>
    </submittedName>
</protein>